<dbReference type="SMART" id="SM00450">
    <property type="entry name" value="RHOD"/>
    <property type="match status" value="1"/>
</dbReference>
<protein>
    <recommendedName>
        <fullName evidence="4">Rhodanese domain-containing protein</fullName>
    </recommendedName>
</protein>
<gene>
    <name evidence="5" type="ORF">LCGC14_1496460</name>
</gene>
<reference evidence="5" key="1">
    <citation type="journal article" date="2015" name="Nature">
        <title>Complex archaea that bridge the gap between prokaryotes and eukaryotes.</title>
        <authorList>
            <person name="Spang A."/>
            <person name="Saw J.H."/>
            <person name="Jorgensen S.L."/>
            <person name="Zaremba-Niedzwiedzka K."/>
            <person name="Martijn J."/>
            <person name="Lind A.E."/>
            <person name="van Eijk R."/>
            <person name="Schleper C."/>
            <person name="Guy L."/>
            <person name="Ettema T.J."/>
        </authorList>
    </citation>
    <scope>NUCLEOTIDE SEQUENCE</scope>
</reference>
<dbReference type="InterPro" id="IPR000594">
    <property type="entry name" value="ThiF_NAD_FAD-bd"/>
</dbReference>
<evidence type="ECO:0000256" key="2">
    <source>
        <dbReference type="ARBA" id="ARBA00022741"/>
    </source>
</evidence>
<dbReference type="InterPro" id="IPR036873">
    <property type="entry name" value="Rhodanese-like_dom_sf"/>
</dbReference>
<organism evidence="5">
    <name type="scientific">marine sediment metagenome</name>
    <dbReference type="NCBI Taxonomy" id="412755"/>
    <lineage>
        <taxon>unclassified sequences</taxon>
        <taxon>metagenomes</taxon>
        <taxon>ecological metagenomes</taxon>
    </lineage>
</organism>
<keyword evidence="1" id="KW-0808">Transferase</keyword>
<name>A0A0F9J5W6_9ZZZZ</name>
<dbReference type="SUPFAM" id="SSF69572">
    <property type="entry name" value="Activating enzymes of the ubiquitin-like proteins"/>
    <property type="match status" value="1"/>
</dbReference>
<dbReference type="FunFam" id="3.40.50.720:FF:000033">
    <property type="entry name" value="Adenylyltransferase and sulfurtransferase MOCS3"/>
    <property type="match status" value="1"/>
</dbReference>
<dbReference type="Pfam" id="PF00899">
    <property type="entry name" value="ThiF"/>
    <property type="match status" value="1"/>
</dbReference>
<dbReference type="GO" id="GO:0016779">
    <property type="term" value="F:nucleotidyltransferase activity"/>
    <property type="evidence" value="ECO:0007669"/>
    <property type="project" value="TreeGrafter"/>
</dbReference>
<dbReference type="PANTHER" id="PTHR10953">
    <property type="entry name" value="UBIQUITIN-ACTIVATING ENZYME E1"/>
    <property type="match status" value="1"/>
</dbReference>
<dbReference type="GO" id="GO:0005524">
    <property type="term" value="F:ATP binding"/>
    <property type="evidence" value="ECO:0007669"/>
    <property type="project" value="UniProtKB-KW"/>
</dbReference>
<dbReference type="PANTHER" id="PTHR10953:SF102">
    <property type="entry name" value="ADENYLYLTRANSFERASE AND SULFURTRANSFERASE MOCS3"/>
    <property type="match status" value="1"/>
</dbReference>
<proteinExistence type="predicted"/>
<sequence>MNQERYHRQIILSGFGLEAQEELSRSKVIVIGAGGLGVPVLTYLNAMGVGTLAFVDSDSVSLTNLHRQVLYSEADVGRFKVDVAFEKLKAQNSETEVIAHNTFLNKQNVLQLIADYDVIIDASDNFPTRYLINDACVILKKPLVHGALHGFEGQVSVFNYQDGPTYRCLFPKMPKFDEIPDCNDNGVLGILPGIIGNLQALEAIKVLTGVGEVLSGKLLIFDGSSTTFRKIRFEAKPENLGMDTLRSDYEFLCSTDIGTIDAETFLRMSENASLQLIDVRTQKEFMRNHLLDAKNIPLSDLKTRQNEINFNTMVYVVCQSGIRSKKAIDQLLKVRPDSQFINLKGGMNQIQKHGVAN</sequence>
<dbReference type="EMBL" id="LAZR01010812">
    <property type="protein sequence ID" value="KKM64923.1"/>
    <property type="molecule type" value="Genomic_DNA"/>
</dbReference>
<dbReference type="PROSITE" id="PS50206">
    <property type="entry name" value="RHODANESE_3"/>
    <property type="match status" value="1"/>
</dbReference>
<evidence type="ECO:0000256" key="3">
    <source>
        <dbReference type="ARBA" id="ARBA00022840"/>
    </source>
</evidence>
<evidence type="ECO:0000256" key="1">
    <source>
        <dbReference type="ARBA" id="ARBA00022679"/>
    </source>
</evidence>
<dbReference type="InterPro" id="IPR001763">
    <property type="entry name" value="Rhodanese-like_dom"/>
</dbReference>
<dbReference type="GO" id="GO:0005737">
    <property type="term" value="C:cytoplasm"/>
    <property type="evidence" value="ECO:0007669"/>
    <property type="project" value="TreeGrafter"/>
</dbReference>
<dbReference type="CDD" id="cd00757">
    <property type="entry name" value="ThiF_MoeB_HesA_family"/>
    <property type="match status" value="1"/>
</dbReference>
<dbReference type="CDD" id="cd00158">
    <property type="entry name" value="RHOD"/>
    <property type="match status" value="1"/>
</dbReference>
<dbReference type="GO" id="GO:0008641">
    <property type="term" value="F:ubiquitin-like modifier activating enzyme activity"/>
    <property type="evidence" value="ECO:0007669"/>
    <property type="project" value="InterPro"/>
</dbReference>
<dbReference type="Pfam" id="PF00581">
    <property type="entry name" value="Rhodanese"/>
    <property type="match status" value="1"/>
</dbReference>
<dbReference type="NCBIfam" id="NF004281">
    <property type="entry name" value="PRK05690.1"/>
    <property type="match status" value="1"/>
</dbReference>
<evidence type="ECO:0000259" key="4">
    <source>
        <dbReference type="PROSITE" id="PS50206"/>
    </source>
</evidence>
<dbReference type="GO" id="GO:0004792">
    <property type="term" value="F:thiosulfate-cyanide sulfurtransferase activity"/>
    <property type="evidence" value="ECO:0007669"/>
    <property type="project" value="TreeGrafter"/>
</dbReference>
<dbReference type="Gene3D" id="3.40.50.720">
    <property type="entry name" value="NAD(P)-binding Rossmann-like Domain"/>
    <property type="match status" value="1"/>
</dbReference>
<accession>A0A0F9J5W6</accession>
<keyword evidence="2" id="KW-0547">Nucleotide-binding</keyword>
<dbReference type="AlphaFoldDB" id="A0A0F9J5W6"/>
<comment type="caution">
    <text evidence="5">The sequence shown here is derived from an EMBL/GenBank/DDBJ whole genome shotgun (WGS) entry which is preliminary data.</text>
</comment>
<dbReference type="Gene3D" id="3.40.250.10">
    <property type="entry name" value="Rhodanese-like domain"/>
    <property type="match status" value="1"/>
</dbReference>
<dbReference type="InterPro" id="IPR045886">
    <property type="entry name" value="ThiF/MoeB/HesA"/>
</dbReference>
<feature type="domain" description="Rhodanese" evidence="4">
    <location>
        <begin position="270"/>
        <end position="355"/>
    </location>
</feature>
<dbReference type="InterPro" id="IPR035985">
    <property type="entry name" value="Ubiquitin-activating_enz"/>
</dbReference>
<keyword evidence="3" id="KW-0067">ATP-binding</keyword>
<evidence type="ECO:0000313" key="5">
    <source>
        <dbReference type="EMBL" id="KKM64923.1"/>
    </source>
</evidence>